<evidence type="ECO:0000313" key="1">
    <source>
        <dbReference type="EMBL" id="KAJ9095782.1"/>
    </source>
</evidence>
<protein>
    <submittedName>
        <fullName evidence="1">Uncharacterized protein</fullName>
    </submittedName>
</protein>
<proteinExistence type="predicted"/>
<sequence>MNRSEITAALARVSDASFDSVELFHTSHPRWPLPRDETTPKGIHIAVFDSSYNPPTRAHYAISMTSYPPPGLSSSSLEIRHHAGEPSERDDDPYTARLLLLSARNVDKTLKPGDATFDQRIEMMHLQALDMEDDPGRTGREGDESRRNVAVGALNHPTFVGKSDILLRWFRDRRFPELGETEIPIRLTFLIGTDTLTRLFIPKYYTPSPRLGGTMAEHLAKFFTTDDSDIIVAHRGASALARAEEESFVQRNEECRAWVERGKLRFVREGEVSAEEREMSSTRVRRAVARGDGDELRELVGERVRRYIAEEELYRS</sequence>
<reference evidence="1" key="1">
    <citation type="submission" date="2023-04" db="EMBL/GenBank/DDBJ databases">
        <title>Draft Genome sequencing of Naganishia species isolated from polar environments using Oxford Nanopore Technology.</title>
        <authorList>
            <person name="Leo P."/>
            <person name="Venkateswaran K."/>
        </authorList>
    </citation>
    <scope>NUCLEOTIDE SEQUENCE</scope>
    <source>
        <strain evidence="1">MNA-CCFEE 5262</strain>
    </source>
</reference>
<dbReference type="EMBL" id="JASBWS010000120">
    <property type="protein sequence ID" value="KAJ9095782.1"/>
    <property type="molecule type" value="Genomic_DNA"/>
</dbReference>
<dbReference type="Proteomes" id="UP001230649">
    <property type="component" value="Unassembled WGS sequence"/>
</dbReference>
<keyword evidence="2" id="KW-1185">Reference proteome</keyword>
<accession>A0ACC2V918</accession>
<evidence type="ECO:0000313" key="2">
    <source>
        <dbReference type="Proteomes" id="UP001230649"/>
    </source>
</evidence>
<comment type="caution">
    <text evidence="1">The sequence shown here is derived from an EMBL/GenBank/DDBJ whole genome shotgun (WGS) entry which is preliminary data.</text>
</comment>
<organism evidence="1 2">
    <name type="scientific">Naganishia adeliensis</name>
    <dbReference type="NCBI Taxonomy" id="92952"/>
    <lineage>
        <taxon>Eukaryota</taxon>
        <taxon>Fungi</taxon>
        <taxon>Dikarya</taxon>
        <taxon>Basidiomycota</taxon>
        <taxon>Agaricomycotina</taxon>
        <taxon>Tremellomycetes</taxon>
        <taxon>Filobasidiales</taxon>
        <taxon>Filobasidiaceae</taxon>
        <taxon>Naganishia</taxon>
    </lineage>
</organism>
<gene>
    <name evidence="1" type="ORF">QFC20_006577</name>
</gene>
<name>A0ACC2V918_9TREE</name>